<accession>A0A6A3C7C7</accession>
<gene>
    <name evidence="2" type="ORF">F3Y22_tig00010204pilonHSYRG00078</name>
</gene>
<keyword evidence="1" id="KW-0732">Signal</keyword>
<keyword evidence="3" id="KW-1185">Reference proteome</keyword>
<evidence type="ECO:0000313" key="3">
    <source>
        <dbReference type="Proteomes" id="UP000436088"/>
    </source>
</evidence>
<sequence length="110" mass="13032">MTLNSVVILLMSTEMIQVFQMTIMKMIMKTKMTTVEQCSDIVDVYRDDTGVSDDYYEEDDHENDDDHSCYDAEEEYGDDLHQRIEDFIAKVNNGWREWLSENDSERPWMG</sequence>
<feature type="signal peptide" evidence="1">
    <location>
        <begin position="1"/>
        <end position="18"/>
    </location>
</feature>
<protein>
    <submittedName>
        <fullName evidence="2">AT-hook motif nuclear-localized protein 1 isoform 1</fullName>
    </submittedName>
</protein>
<organism evidence="2 3">
    <name type="scientific">Hibiscus syriacus</name>
    <name type="common">Rose of Sharon</name>
    <dbReference type="NCBI Taxonomy" id="106335"/>
    <lineage>
        <taxon>Eukaryota</taxon>
        <taxon>Viridiplantae</taxon>
        <taxon>Streptophyta</taxon>
        <taxon>Embryophyta</taxon>
        <taxon>Tracheophyta</taxon>
        <taxon>Spermatophyta</taxon>
        <taxon>Magnoliopsida</taxon>
        <taxon>eudicotyledons</taxon>
        <taxon>Gunneridae</taxon>
        <taxon>Pentapetalae</taxon>
        <taxon>rosids</taxon>
        <taxon>malvids</taxon>
        <taxon>Malvales</taxon>
        <taxon>Malvaceae</taxon>
        <taxon>Malvoideae</taxon>
        <taxon>Hibiscus</taxon>
    </lineage>
</organism>
<evidence type="ECO:0000256" key="1">
    <source>
        <dbReference type="SAM" id="SignalP"/>
    </source>
</evidence>
<reference evidence="2" key="1">
    <citation type="submission" date="2019-09" db="EMBL/GenBank/DDBJ databases">
        <title>Draft genome information of white flower Hibiscus syriacus.</title>
        <authorList>
            <person name="Kim Y.-M."/>
        </authorList>
    </citation>
    <scope>NUCLEOTIDE SEQUENCE [LARGE SCALE GENOMIC DNA]</scope>
    <source>
        <strain evidence="2">YM2019G1</strain>
    </source>
</reference>
<proteinExistence type="predicted"/>
<evidence type="ECO:0000313" key="2">
    <source>
        <dbReference type="EMBL" id="KAE8724644.1"/>
    </source>
</evidence>
<dbReference type="EMBL" id="VEPZ02000458">
    <property type="protein sequence ID" value="KAE8724644.1"/>
    <property type="molecule type" value="Genomic_DNA"/>
</dbReference>
<dbReference type="AlphaFoldDB" id="A0A6A3C7C7"/>
<comment type="caution">
    <text evidence="2">The sequence shown here is derived from an EMBL/GenBank/DDBJ whole genome shotgun (WGS) entry which is preliminary data.</text>
</comment>
<feature type="chain" id="PRO_5025363624" evidence="1">
    <location>
        <begin position="19"/>
        <end position="110"/>
    </location>
</feature>
<dbReference type="Proteomes" id="UP000436088">
    <property type="component" value="Unassembled WGS sequence"/>
</dbReference>
<name>A0A6A3C7C7_HIBSY</name>